<name>A0A3S0HTC7_9PROT</name>
<gene>
    <name evidence="7" type="ORF">EJ903_25685</name>
</gene>
<keyword evidence="2" id="KW-0479">Metal-binding</keyword>
<dbReference type="InterPro" id="IPR036922">
    <property type="entry name" value="Rieske_2Fe-2S_sf"/>
</dbReference>
<sequence>MTNDSPDQRWFHLCTTDDLALPNAFVTTRVGAVPLVAQNIKGRVVAFRNVCTHRFAVIHGEPAGCGPLRCPYHGWSFDADGVPVGLPFNPTDFQLEAEGRRRLALHPASLARCGRLVFVRVAMDGPSLEEDLGHDLFARLAALSDAFPRPGTPVEPTEAWERIEAANLRAHLAPAASSTPPALVLHSMAPPGADPRFSRTITLYPATTDAERPA</sequence>
<dbReference type="Gene3D" id="2.102.10.10">
    <property type="entry name" value="Rieske [2Fe-2S] iron-sulphur domain"/>
    <property type="match status" value="1"/>
</dbReference>
<keyword evidence="8" id="KW-1185">Reference proteome</keyword>
<dbReference type="GO" id="GO:0051537">
    <property type="term" value="F:2 iron, 2 sulfur cluster binding"/>
    <property type="evidence" value="ECO:0007669"/>
    <property type="project" value="UniProtKB-KW"/>
</dbReference>
<protein>
    <recommendedName>
        <fullName evidence="6">Rieske domain-containing protein</fullName>
    </recommendedName>
</protein>
<dbReference type="PROSITE" id="PS51296">
    <property type="entry name" value="RIESKE"/>
    <property type="match status" value="1"/>
</dbReference>
<evidence type="ECO:0000313" key="7">
    <source>
        <dbReference type="EMBL" id="RTR12017.1"/>
    </source>
</evidence>
<dbReference type="GO" id="GO:0046872">
    <property type="term" value="F:metal ion binding"/>
    <property type="evidence" value="ECO:0007669"/>
    <property type="project" value="UniProtKB-KW"/>
</dbReference>
<keyword evidence="5" id="KW-0411">Iron-sulfur</keyword>
<evidence type="ECO:0000259" key="6">
    <source>
        <dbReference type="PROSITE" id="PS51296"/>
    </source>
</evidence>
<evidence type="ECO:0000256" key="3">
    <source>
        <dbReference type="ARBA" id="ARBA00023002"/>
    </source>
</evidence>
<evidence type="ECO:0000256" key="1">
    <source>
        <dbReference type="ARBA" id="ARBA00022714"/>
    </source>
</evidence>
<dbReference type="RefSeq" id="WP_126620722.1">
    <property type="nucleotide sequence ID" value="NZ_JBHUCY010000092.1"/>
</dbReference>
<evidence type="ECO:0000256" key="5">
    <source>
        <dbReference type="ARBA" id="ARBA00023014"/>
    </source>
</evidence>
<comment type="caution">
    <text evidence="7">The sequence shown here is derived from an EMBL/GenBank/DDBJ whole genome shotgun (WGS) entry which is preliminary data.</text>
</comment>
<dbReference type="PRINTS" id="PR00090">
    <property type="entry name" value="RNGDIOXGNASE"/>
</dbReference>
<dbReference type="InterPro" id="IPR017941">
    <property type="entry name" value="Rieske_2Fe-2S"/>
</dbReference>
<reference evidence="7 8" key="1">
    <citation type="submission" date="2018-12" db="EMBL/GenBank/DDBJ databases">
        <authorList>
            <person name="Yang Y."/>
        </authorList>
    </citation>
    <scope>NUCLEOTIDE SEQUENCE [LARGE SCALE GENOMIC DNA]</scope>
    <source>
        <strain evidence="7 8">L-25-5w-1</strain>
    </source>
</reference>
<dbReference type="InterPro" id="IPR001663">
    <property type="entry name" value="Rng_hydr_dOase-A"/>
</dbReference>
<dbReference type="SUPFAM" id="SSF50022">
    <property type="entry name" value="ISP domain"/>
    <property type="match status" value="1"/>
</dbReference>
<evidence type="ECO:0000256" key="4">
    <source>
        <dbReference type="ARBA" id="ARBA00023004"/>
    </source>
</evidence>
<proteinExistence type="predicted"/>
<keyword evidence="4" id="KW-0408">Iron</keyword>
<dbReference type="Pfam" id="PF00355">
    <property type="entry name" value="Rieske"/>
    <property type="match status" value="1"/>
</dbReference>
<dbReference type="OrthoDB" id="7456916at2"/>
<accession>A0A3S0HTC7</accession>
<feature type="domain" description="Rieske" evidence="6">
    <location>
        <begin position="11"/>
        <end position="104"/>
    </location>
</feature>
<dbReference type="EMBL" id="RXMA01000060">
    <property type="protein sequence ID" value="RTR12017.1"/>
    <property type="molecule type" value="Genomic_DNA"/>
</dbReference>
<keyword evidence="3" id="KW-0560">Oxidoreductase</keyword>
<dbReference type="Proteomes" id="UP000277007">
    <property type="component" value="Unassembled WGS sequence"/>
</dbReference>
<dbReference type="AlphaFoldDB" id="A0A3S0HTC7"/>
<evidence type="ECO:0000313" key="8">
    <source>
        <dbReference type="Proteomes" id="UP000277007"/>
    </source>
</evidence>
<dbReference type="PANTHER" id="PTHR43756:SF5">
    <property type="entry name" value="CHOLINE MONOOXYGENASE, CHLOROPLASTIC"/>
    <property type="match status" value="1"/>
</dbReference>
<dbReference type="PANTHER" id="PTHR43756">
    <property type="entry name" value="CHOLINE MONOOXYGENASE, CHLOROPLASTIC"/>
    <property type="match status" value="1"/>
</dbReference>
<dbReference type="GO" id="GO:0016491">
    <property type="term" value="F:oxidoreductase activity"/>
    <property type="evidence" value="ECO:0007669"/>
    <property type="project" value="UniProtKB-KW"/>
</dbReference>
<organism evidence="7 8">
    <name type="scientific">Azospirillum griseum</name>
    <dbReference type="NCBI Taxonomy" id="2496639"/>
    <lineage>
        <taxon>Bacteria</taxon>
        <taxon>Pseudomonadati</taxon>
        <taxon>Pseudomonadota</taxon>
        <taxon>Alphaproteobacteria</taxon>
        <taxon>Rhodospirillales</taxon>
        <taxon>Azospirillaceae</taxon>
        <taxon>Azospirillum</taxon>
    </lineage>
</organism>
<keyword evidence="1" id="KW-0001">2Fe-2S</keyword>
<evidence type="ECO:0000256" key="2">
    <source>
        <dbReference type="ARBA" id="ARBA00022723"/>
    </source>
</evidence>